<proteinExistence type="predicted"/>
<feature type="compositionally biased region" description="Low complexity" evidence="1">
    <location>
        <begin position="44"/>
        <end position="70"/>
    </location>
</feature>
<dbReference type="EMBL" id="DWWT01000064">
    <property type="protein sequence ID" value="HJC06877.1"/>
    <property type="molecule type" value="Genomic_DNA"/>
</dbReference>
<sequence length="239" mass="23777">MKKRITAAAVMALVLAAAQATGTFGANSPGTGIVIGDGGSDGSDYNDTTTSSGGSSSSGSSSGGYTSSTSAGNDSVHIETGAQAAVVSDGAGGTTTVTVETNSRGQAVVGDTALAFVQGSDHAVEGLPENVVSTINGINSGAALSTVGTGLDLTGYNALTGTHALMTMTADTNVEKTGPVEVPLYVPNLIDGLGTVQVLYYNNVTGQWVLINPNQINTAAKTVWVTVPGSGTLTVVYRR</sequence>
<evidence type="ECO:0000256" key="1">
    <source>
        <dbReference type="SAM" id="MobiDB-lite"/>
    </source>
</evidence>
<keyword evidence="2" id="KW-0732">Signal</keyword>
<reference evidence="3" key="2">
    <citation type="submission" date="2021-04" db="EMBL/GenBank/DDBJ databases">
        <authorList>
            <person name="Gilroy R."/>
        </authorList>
    </citation>
    <scope>NUCLEOTIDE SEQUENCE</scope>
    <source>
        <strain evidence="3">CHK180-15479</strain>
    </source>
</reference>
<reference evidence="3" key="1">
    <citation type="journal article" date="2021" name="PeerJ">
        <title>Extensive microbial diversity within the chicken gut microbiome revealed by metagenomics and culture.</title>
        <authorList>
            <person name="Gilroy R."/>
            <person name="Ravi A."/>
            <person name="Getino M."/>
            <person name="Pursley I."/>
            <person name="Horton D.L."/>
            <person name="Alikhan N.F."/>
            <person name="Baker D."/>
            <person name="Gharbi K."/>
            <person name="Hall N."/>
            <person name="Watson M."/>
            <person name="Adriaenssens E.M."/>
            <person name="Foster-Nyarko E."/>
            <person name="Jarju S."/>
            <person name="Secka A."/>
            <person name="Antonio M."/>
            <person name="Oren A."/>
            <person name="Chaudhuri R.R."/>
            <person name="La Ragione R."/>
            <person name="Hildebrand F."/>
            <person name="Pallen M.J."/>
        </authorList>
    </citation>
    <scope>NUCLEOTIDE SEQUENCE</scope>
    <source>
        <strain evidence="3">CHK180-15479</strain>
    </source>
</reference>
<organism evidence="3 4">
    <name type="scientific">Candidatus Enterocloster excrementipullorum</name>
    <dbReference type="NCBI Taxonomy" id="2838559"/>
    <lineage>
        <taxon>Bacteria</taxon>
        <taxon>Bacillati</taxon>
        <taxon>Bacillota</taxon>
        <taxon>Clostridia</taxon>
        <taxon>Lachnospirales</taxon>
        <taxon>Lachnospiraceae</taxon>
        <taxon>Enterocloster</taxon>
    </lineage>
</organism>
<feature type="signal peptide" evidence="2">
    <location>
        <begin position="1"/>
        <end position="20"/>
    </location>
</feature>
<feature type="region of interest" description="Disordered" evidence="1">
    <location>
        <begin position="44"/>
        <end position="74"/>
    </location>
</feature>
<dbReference type="AlphaFoldDB" id="A0A9D2SIR7"/>
<evidence type="ECO:0000256" key="2">
    <source>
        <dbReference type="SAM" id="SignalP"/>
    </source>
</evidence>
<gene>
    <name evidence="3" type="ORF">H9704_12115</name>
</gene>
<protein>
    <submittedName>
        <fullName evidence="3">Uncharacterized protein</fullName>
    </submittedName>
</protein>
<feature type="chain" id="PRO_5038516497" evidence="2">
    <location>
        <begin position="21"/>
        <end position="239"/>
    </location>
</feature>
<dbReference type="Proteomes" id="UP000823910">
    <property type="component" value="Unassembled WGS sequence"/>
</dbReference>
<evidence type="ECO:0000313" key="4">
    <source>
        <dbReference type="Proteomes" id="UP000823910"/>
    </source>
</evidence>
<evidence type="ECO:0000313" key="3">
    <source>
        <dbReference type="EMBL" id="HJC06877.1"/>
    </source>
</evidence>
<name>A0A9D2SIR7_9FIRM</name>
<accession>A0A9D2SIR7</accession>
<comment type="caution">
    <text evidence="3">The sequence shown here is derived from an EMBL/GenBank/DDBJ whole genome shotgun (WGS) entry which is preliminary data.</text>
</comment>